<dbReference type="SMART" id="SM00490">
    <property type="entry name" value="HELICc"/>
    <property type="match status" value="1"/>
</dbReference>
<dbReference type="PROSITE" id="PS51194">
    <property type="entry name" value="HELICASE_CTER"/>
    <property type="match status" value="1"/>
</dbReference>
<evidence type="ECO:0000256" key="4">
    <source>
        <dbReference type="ARBA" id="ARBA00022806"/>
    </source>
</evidence>
<proteinExistence type="inferred from homology"/>
<feature type="region of interest" description="Disordered" evidence="6">
    <location>
        <begin position="86"/>
        <end position="164"/>
    </location>
</feature>
<dbReference type="EMBL" id="AP006499">
    <property type="protein sequence ID" value="BAM82194.1"/>
    <property type="molecule type" value="Genomic_DNA"/>
</dbReference>
<feature type="domain" description="Helicase ATP-binding" evidence="7">
    <location>
        <begin position="368"/>
        <end position="569"/>
    </location>
</feature>
<dbReference type="KEGG" id="cme:CYME_CMQ331C"/>
<dbReference type="Pfam" id="PF23362">
    <property type="entry name" value="DHX37_C"/>
    <property type="match status" value="1"/>
</dbReference>
<evidence type="ECO:0000259" key="7">
    <source>
        <dbReference type="PROSITE" id="PS51192"/>
    </source>
</evidence>
<reference evidence="9 10" key="2">
    <citation type="journal article" date="2007" name="BMC Biol.">
        <title>A 100%-complete sequence reveals unusually simple genomic features in the hot-spring red alga Cyanidioschyzon merolae.</title>
        <authorList>
            <person name="Nozaki H."/>
            <person name="Takano H."/>
            <person name="Misumi O."/>
            <person name="Terasawa K."/>
            <person name="Matsuzaki M."/>
            <person name="Maruyama S."/>
            <person name="Nishida K."/>
            <person name="Yagisawa F."/>
            <person name="Yoshida Y."/>
            <person name="Fujiwara T."/>
            <person name="Takio S."/>
            <person name="Tamura K."/>
            <person name="Chung S.J."/>
            <person name="Nakamura S."/>
            <person name="Kuroiwa H."/>
            <person name="Tanaka K."/>
            <person name="Sato N."/>
            <person name="Kuroiwa T."/>
        </authorList>
    </citation>
    <scope>NUCLEOTIDE SEQUENCE [LARGE SCALE GENOMIC DNA]</scope>
    <source>
        <strain evidence="9 10">10D</strain>
    </source>
</reference>
<dbReference type="InterPro" id="IPR042035">
    <property type="entry name" value="DEAH_win-hel_dom"/>
</dbReference>
<feature type="region of interest" description="Disordered" evidence="6">
    <location>
        <begin position="1146"/>
        <end position="1174"/>
    </location>
</feature>
<dbReference type="OMA" id="KYAYHCA"/>
<sequence>MIEATAVEVDREGNHGQRNRWHRVPKRRRQAVPAAALKENAQRRQETAAKRGLERHAERERYFAILGSQMLSSSLRDQLLPSQALSGHKRRRAGPEVASHPHPPERTEAERAPTPTATAPKHLSQAPVQKRFRSRQHQTPAALAARIGSDPEPGTDTPPECSKANARTSVVVRCESGHPVSMPEPKDTQNLCEMPSHAHSDVMVDRTDATLNTLAGIAVCSPSSALSIDTRLQTSCETTRRASNVSSSSSSSLMLAPSITDVDNGRTTAEQTSTGKLSLALVSLPNQGAYCQHLYQHRQEMLAPVHHEDDDGYAAVVPVAHGLPAAAYRRDSVAAPAPRSFYVTLERTADIQTRRASLPVFELEQEFMEMVRDRDVVIVVGPTGSGKTTQIPQFLYEAGYGHPDERRRPGGSVAIVQPRRLAAVWCAERVASELGTEILRQTREDETGGVRQPVQLGVQVGYHVRHDRKVHDEHTRLVFVTDGILLQQLAEDIALRHFGCVVLDEVHERSIQMDLLLGLLSRTVRLRRSPAWQSAYPNIGPLKLIIMSATVDAESLARHPRLFTSATSAMLAKLPSGSVPEMPRSPATRSEALRVSSCAISDVPSVSSEATLCCFAKASDAGVSSPDAEAHLLPAVAPQHAGSDALDTRHTQPASVAALQALRAAAEADAAIAAGRSAGDKPEAGAASAPAVLVVPGRQYPVTIHFARQTHRDYIAAACEKCLKIHQRLPAGHILVFLPGRRAIAQLCASLRKACRGTCERPLHVKPLYAGISRVAQEALEHAVHGTERVCIVATNVAESAITIPNVRYVVDSGLVRRVMTHAYNSEGVSLHQVTWTSQASAQQRAGRAGRTAPGHCYRLYSVATFVNLFPATDTPEIQRMPLESVLLFLSRLGIRHPLRFPWVTTPGAAALRKAHWVLRVLGAVQDERASRHVTSPSVEERALAAPSAAPDDLSLEAPTPLGIAMARVPVSARLARLLFWVRDHSPDAIRYGIRLVALLSVREIMSSGSGSGSGTLPLANKDSSESASGGRYAFRRALYHPQSELLTKLRFLGAAEYAWRAEGGFRALTRFCALYGLQESTVREALLIVQQLERRADRFLGKQCLDDLAPNGTAETRPEGSETDGCKRPQDVRDLAAGCFCGSEPDPMIDDDDTETEADNDNDDGIPFQDPSVHVSKGQRRGFVCRWGDEPLRPPSPEQEQTLCRALLAAFPDQVARRMHTEEAKDWRQQHSGVRTNGVLFRCPVWETKDCESVEGVVARVSPCCPVDVSGDEVQYLLYTEVTLEELEPSPDPATKSPATVATLRGSTRIEPAWLTTLNHPCLVRYGDVVAEPAPKYDAEADQVMAWVRCLYGREAWTLPLCWMPLPAFTQDPLDGQIEDQRERRICIFARALLERQVLPRLPPPAIQHALQPSPAVLTWGLEHGERSTSGDRHCNLGYRRHRAAVLLVTALKRYDITSRQALFRQWRRDPFYLRYEFLLWVPAAHQGMIQQQWTTLTQQDAGCSV</sequence>
<organism evidence="9 10">
    <name type="scientific">Cyanidioschyzon merolae (strain NIES-3377 / 10D)</name>
    <name type="common">Unicellular red alga</name>
    <dbReference type="NCBI Taxonomy" id="280699"/>
    <lineage>
        <taxon>Eukaryota</taxon>
        <taxon>Rhodophyta</taxon>
        <taxon>Bangiophyceae</taxon>
        <taxon>Cyanidiales</taxon>
        <taxon>Cyanidiaceae</taxon>
        <taxon>Cyanidioschyzon</taxon>
    </lineage>
</organism>
<evidence type="ECO:0000256" key="2">
    <source>
        <dbReference type="ARBA" id="ARBA00022741"/>
    </source>
</evidence>
<evidence type="ECO:0000313" key="10">
    <source>
        <dbReference type="Proteomes" id="UP000007014"/>
    </source>
</evidence>
<evidence type="ECO:0000313" key="9">
    <source>
        <dbReference type="EMBL" id="BAM82194.1"/>
    </source>
</evidence>
<dbReference type="GO" id="GO:0003723">
    <property type="term" value="F:RNA binding"/>
    <property type="evidence" value="ECO:0007669"/>
    <property type="project" value="TreeGrafter"/>
</dbReference>
<dbReference type="Gene3D" id="1.10.10.2130">
    <property type="entry name" value="DEAH helicase family, winged-helix domain"/>
    <property type="match status" value="1"/>
</dbReference>
<dbReference type="Gene3D" id="3.40.50.300">
    <property type="entry name" value="P-loop containing nucleotide triphosphate hydrolases"/>
    <property type="match status" value="2"/>
</dbReference>
<dbReference type="SMART" id="SM00487">
    <property type="entry name" value="DEXDc"/>
    <property type="match status" value="1"/>
</dbReference>
<dbReference type="GO" id="GO:0016787">
    <property type="term" value="F:hydrolase activity"/>
    <property type="evidence" value="ECO:0007669"/>
    <property type="project" value="UniProtKB-KW"/>
</dbReference>
<keyword evidence="3" id="KW-0378">Hydrolase</keyword>
<dbReference type="PROSITE" id="PS00690">
    <property type="entry name" value="DEAH_ATP_HELICASE"/>
    <property type="match status" value="1"/>
</dbReference>
<evidence type="ECO:0000259" key="8">
    <source>
        <dbReference type="PROSITE" id="PS51194"/>
    </source>
</evidence>
<evidence type="ECO:0000256" key="1">
    <source>
        <dbReference type="ARBA" id="ARBA00008792"/>
    </source>
</evidence>
<dbReference type="InterPro" id="IPR003593">
    <property type="entry name" value="AAA+_ATPase"/>
</dbReference>
<dbReference type="GeneID" id="16996281"/>
<dbReference type="InterPro" id="IPR002464">
    <property type="entry name" value="DNA/RNA_helicase_DEAH_CS"/>
</dbReference>
<dbReference type="Proteomes" id="UP000007014">
    <property type="component" value="Chromosome 17"/>
</dbReference>
<dbReference type="InterPro" id="IPR014001">
    <property type="entry name" value="Helicase_ATP-bd"/>
</dbReference>
<dbReference type="GO" id="GO:0004386">
    <property type="term" value="F:helicase activity"/>
    <property type="evidence" value="ECO:0007669"/>
    <property type="project" value="UniProtKB-KW"/>
</dbReference>
<dbReference type="InterPro" id="IPR001650">
    <property type="entry name" value="Helicase_C-like"/>
</dbReference>
<comment type="similarity">
    <text evidence="1">Belongs to the DEAD box helicase family. DEAH subfamily.</text>
</comment>
<dbReference type="GO" id="GO:0005730">
    <property type="term" value="C:nucleolus"/>
    <property type="evidence" value="ECO:0007669"/>
    <property type="project" value="TreeGrafter"/>
</dbReference>
<evidence type="ECO:0000256" key="6">
    <source>
        <dbReference type="SAM" id="MobiDB-lite"/>
    </source>
</evidence>
<feature type="compositionally biased region" description="Basic and acidic residues" evidence="6">
    <location>
        <begin position="102"/>
        <end position="111"/>
    </location>
</feature>
<reference evidence="9 10" key="1">
    <citation type="journal article" date="2004" name="Nature">
        <title>Genome sequence of the ultrasmall unicellular red alga Cyanidioschyzon merolae 10D.</title>
        <authorList>
            <person name="Matsuzaki M."/>
            <person name="Misumi O."/>
            <person name="Shin-i T."/>
            <person name="Maruyama S."/>
            <person name="Takahara M."/>
            <person name="Miyagishima S."/>
            <person name="Mori T."/>
            <person name="Nishida K."/>
            <person name="Yagisawa F."/>
            <person name="Nishida K."/>
            <person name="Yoshida Y."/>
            <person name="Nishimura Y."/>
            <person name="Nakao S."/>
            <person name="Kobayashi T."/>
            <person name="Momoyama Y."/>
            <person name="Higashiyama T."/>
            <person name="Minoda A."/>
            <person name="Sano M."/>
            <person name="Nomoto H."/>
            <person name="Oishi K."/>
            <person name="Hayashi H."/>
            <person name="Ohta F."/>
            <person name="Nishizaka S."/>
            <person name="Haga S."/>
            <person name="Miura S."/>
            <person name="Morishita T."/>
            <person name="Kabeya Y."/>
            <person name="Terasawa K."/>
            <person name="Suzuki Y."/>
            <person name="Ishii Y."/>
            <person name="Asakawa S."/>
            <person name="Takano H."/>
            <person name="Ohta N."/>
            <person name="Kuroiwa H."/>
            <person name="Tanaka K."/>
            <person name="Shimizu N."/>
            <person name="Sugano S."/>
            <person name="Sato N."/>
            <person name="Nozaki H."/>
            <person name="Ogasawara N."/>
            <person name="Kohara Y."/>
            <person name="Kuroiwa T."/>
        </authorList>
    </citation>
    <scope>NUCLEOTIDE SEQUENCE [LARGE SCALE GENOMIC DNA]</scope>
    <source>
        <strain evidence="9 10">10D</strain>
    </source>
</reference>
<keyword evidence="4 9" id="KW-0347">Helicase</keyword>
<feature type="region of interest" description="Disordered" evidence="6">
    <location>
        <begin position="1"/>
        <end position="54"/>
    </location>
</feature>
<feature type="compositionally biased region" description="Acidic residues" evidence="6">
    <location>
        <begin position="1148"/>
        <end position="1165"/>
    </location>
</feature>
<dbReference type="InterPro" id="IPR011545">
    <property type="entry name" value="DEAD/DEAH_box_helicase_dom"/>
</dbReference>
<keyword evidence="5" id="KW-0067">ATP-binding</keyword>
<dbReference type="SUPFAM" id="SSF52540">
    <property type="entry name" value="P-loop containing nucleoside triphosphate hydrolases"/>
    <property type="match status" value="1"/>
</dbReference>
<dbReference type="Pfam" id="PF00270">
    <property type="entry name" value="DEAD"/>
    <property type="match status" value="1"/>
</dbReference>
<dbReference type="PANTHER" id="PTHR18934">
    <property type="entry name" value="ATP-DEPENDENT RNA HELICASE"/>
    <property type="match status" value="1"/>
</dbReference>
<dbReference type="GO" id="GO:0005524">
    <property type="term" value="F:ATP binding"/>
    <property type="evidence" value="ECO:0007669"/>
    <property type="project" value="UniProtKB-KW"/>
</dbReference>
<dbReference type="Pfam" id="PF00271">
    <property type="entry name" value="Helicase_C"/>
    <property type="match status" value="1"/>
</dbReference>
<dbReference type="GO" id="GO:0000462">
    <property type="term" value="P:maturation of SSU-rRNA from tricistronic rRNA transcript (SSU-rRNA, 5.8S rRNA, LSU-rRNA)"/>
    <property type="evidence" value="ECO:0007669"/>
    <property type="project" value="TreeGrafter"/>
</dbReference>
<dbReference type="HOGENOM" id="CLU_248396_0_0_1"/>
<dbReference type="Gramene" id="CMQ331CT">
    <property type="protein sequence ID" value="CMQ331CT"/>
    <property type="gene ID" value="CMQ331C"/>
</dbReference>
<protein>
    <submittedName>
        <fullName evidence="9">Similar to DEAH-box RNA helicase Dhr1</fullName>
    </submittedName>
</protein>
<keyword evidence="10" id="KW-1185">Reference proteome</keyword>
<keyword evidence="2" id="KW-0547">Nucleotide-binding</keyword>
<evidence type="ECO:0000256" key="3">
    <source>
        <dbReference type="ARBA" id="ARBA00022801"/>
    </source>
</evidence>
<dbReference type="RefSeq" id="XP_005538230.1">
    <property type="nucleotide sequence ID" value="XM_005538173.1"/>
</dbReference>
<dbReference type="InterPro" id="IPR056371">
    <property type="entry name" value="DHX37-like_C"/>
</dbReference>
<dbReference type="STRING" id="280699.M1VAN2"/>
<accession>M1VAN2</accession>
<dbReference type="PANTHER" id="PTHR18934:SF99">
    <property type="entry name" value="ATP-DEPENDENT RNA HELICASE DHX37-RELATED"/>
    <property type="match status" value="1"/>
</dbReference>
<dbReference type="OrthoDB" id="1650629at2759"/>
<feature type="compositionally biased region" description="Basic residues" evidence="6">
    <location>
        <begin position="17"/>
        <end position="30"/>
    </location>
</feature>
<dbReference type="eggNOG" id="KOG0926">
    <property type="taxonomic scope" value="Eukaryota"/>
</dbReference>
<dbReference type="PROSITE" id="PS51192">
    <property type="entry name" value="HELICASE_ATP_BIND_1"/>
    <property type="match status" value="1"/>
</dbReference>
<dbReference type="CDD" id="cd18791">
    <property type="entry name" value="SF2_C_RHA"/>
    <property type="match status" value="1"/>
</dbReference>
<name>M1VAN2_CYAM1</name>
<dbReference type="SMART" id="SM00382">
    <property type="entry name" value="AAA"/>
    <property type="match status" value="1"/>
</dbReference>
<dbReference type="InterPro" id="IPR027417">
    <property type="entry name" value="P-loop_NTPase"/>
</dbReference>
<feature type="compositionally biased region" description="Basic and acidic residues" evidence="6">
    <location>
        <begin position="40"/>
        <end position="54"/>
    </location>
</feature>
<gene>
    <name evidence="9" type="ORF">CYME_CMQ331C</name>
</gene>
<evidence type="ECO:0000256" key="5">
    <source>
        <dbReference type="ARBA" id="ARBA00022840"/>
    </source>
</evidence>
<feature type="domain" description="Helicase C-terminal" evidence="8">
    <location>
        <begin position="710"/>
        <end position="894"/>
    </location>
</feature>